<comment type="caution">
    <text evidence="3">The sequence shown here is derived from an EMBL/GenBank/DDBJ whole genome shotgun (WGS) entry which is preliminary data.</text>
</comment>
<organism evidence="3 4">
    <name type="scientific">Harryflintia acetispora</name>
    <dbReference type="NCBI Taxonomy" id="1849041"/>
    <lineage>
        <taxon>Bacteria</taxon>
        <taxon>Bacillati</taxon>
        <taxon>Bacillota</taxon>
        <taxon>Clostridia</taxon>
        <taxon>Eubacteriales</taxon>
        <taxon>Oscillospiraceae</taxon>
        <taxon>Harryflintia</taxon>
    </lineage>
</organism>
<keyword evidence="2" id="KW-0732">Signal</keyword>
<evidence type="ECO:0000256" key="1">
    <source>
        <dbReference type="SAM" id="MobiDB-lite"/>
    </source>
</evidence>
<feature type="signal peptide" evidence="2">
    <location>
        <begin position="1"/>
        <end position="21"/>
    </location>
</feature>
<dbReference type="AlphaFoldDB" id="A0A9X8UH72"/>
<protein>
    <recommendedName>
        <fullName evidence="5">Lipoprotein</fullName>
    </recommendedName>
</protein>
<dbReference type="EMBL" id="SLUK01000012">
    <property type="protein sequence ID" value="TCL41901.1"/>
    <property type="molecule type" value="Genomic_DNA"/>
</dbReference>
<sequence>MKRIWPLLIAVLLAGCGGQQGAPASPEPLSSEGGGSVPEAYLAVERPERRGEGTPAYWPPNYQGEEPK</sequence>
<dbReference type="Proteomes" id="UP000294682">
    <property type="component" value="Unassembled WGS sequence"/>
</dbReference>
<reference evidence="3 4" key="1">
    <citation type="submission" date="2019-03" db="EMBL/GenBank/DDBJ databases">
        <title>Genomic Encyclopedia of Type Strains, Phase IV (KMG-IV): sequencing the most valuable type-strain genomes for metagenomic binning, comparative biology and taxonomic classification.</title>
        <authorList>
            <person name="Goeker M."/>
        </authorList>
    </citation>
    <scope>NUCLEOTIDE SEQUENCE [LARGE SCALE GENOMIC DNA]</scope>
    <source>
        <strain evidence="3 4">DSM 100433</strain>
    </source>
</reference>
<feature type="compositionally biased region" description="Low complexity" evidence="1">
    <location>
        <begin position="21"/>
        <end position="31"/>
    </location>
</feature>
<accession>A0A9X8UH72</accession>
<proteinExistence type="predicted"/>
<gene>
    <name evidence="3" type="ORF">EDD78_11271</name>
</gene>
<feature type="chain" id="PRO_5040959135" description="Lipoprotein" evidence="2">
    <location>
        <begin position="22"/>
        <end position="68"/>
    </location>
</feature>
<evidence type="ECO:0008006" key="5">
    <source>
        <dbReference type="Google" id="ProtNLM"/>
    </source>
</evidence>
<dbReference type="RefSeq" id="WP_132085120.1">
    <property type="nucleotide sequence ID" value="NZ_SLUK01000012.1"/>
</dbReference>
<evidence type="ECO:0000256" key="2">
    <source>
        <dbReference type="SAM" id="SignalP"/>
    </source>
</evidence>
<name>A0A9X8UH72_9FIRM</name>
<keyword evidence="4" id="KW-1185">Reference proteome</keyword>
<evidence type="ECO:0000313" key="3">
    <source>
        <dbReference type="EMBL" id="TCL41901.1"/>
    </source>
</evidence>
<evidence type="ECO:0000313" key="4">
    <source>
        <dbReference type="Proteomes" id="UP000294682"/>
    </source>
</evidence>
<feature type="region of interest" description="Disordered" evidence="1">
    <location>
        <begin position="18"/>
        <end position="68"/>
    </location>
</feature>
<dbReference type="PROSITE" id="PS51257">
    <property type="entry name" value="PROKAR_LIPOPROTEIN"/>
    <property type="match status" value="1"/>
</dbReference>